<evidence type="ECO:0000256" key="2">
    <source>
        <dbReference type="ARBA" id="ARBA00010291"/>
    </source>
</evidence>
<evidence type="ECO:0000256" key="5">
    <source>
        <dbReference type="ARBA" id="ARBA00057947"/>
    </source>
</evidence>
<dbReference type="InterPro" id="IPR028386">
    <property type="entry name" value="CENP-C/Mif2/cnp3"/>
</dbReference>
<feature type="compositionally biased region" description="Basic and acidic residues" evidence="7">
    <location>
        <begin position="388"/>
        <end position="414"/>
    </location>
</feature>
<dbReference type="PANTHER" id="PTHR16684:SF11">
    <property type="entry name" value="CENTROMERE PROTEIN C"/>
    <property type="match status" value="1"/>
</dbReference>
<feature type="domain" description="Mif2 N-terminal" evidence="9">
    <location>
        <begin position="14"/>
        <end position="139"/>
    </location>
</feature>
<dbReference type="Gene3D" id="2.60.120.10">
    <property type="entry name" value="Jelly Rolls"/>
    <property type="match status" value="1"/>
</dbReference>
<dbReference type="SUPFAM" id="SSF51182">
    <property type="entry name" value="RmlC-like cupins"/>
    <property type="match status" value="1"/>
</dbReference>
<proteinExistence type="inferred from homology"/>
<protein>
    <recommendedName>
        <fullName evidence="6">CENP-C homolog</fullName>
    </recommendedName>
</protein>
<dbReference type="FunFam" id="2.60.120.10:FF:000033">
    <property type="entry name" value="Centromere protein C 1"/>
    <property type="match status" value="1"/>
</dbReference>
<dbReference type="GO" id="GO:0051382">
    <property type="term" value="P:kinetochore assembly"/>
    <property type="evidence" value="ECO:0007669"/>
    <property type="project" value="InterPro"/>
</dbReference>
<dbReference type="OMA" id="CHGRVQV"/>
<gene>
    <name evidence="10" type="ORF">LEMA_P100770.1</name>
</gene>
<dbReference type="GO" id="GO:0000776">
    <property type="term" value="C:kinetochore"/>
    <property type="evidence" value="ECO:0007669"/>
    <property type="project" value="InterPro"/>
</dbReference>
<evidence type="ECO:0000256" key="1">
    <source>
        <dbReference type="ARBA" id="ARBA00004123"/>
    </source>
</evidence>
<feature type="region of interest" description="Disordered" evidence="7">
    <location>
        <begin position="44"/>
        <end position="182"/>
    </location>
</feature>
<evidence type="ECO:0000256" key="3">
    <source>
        <dbReference type="ARBA" id="ARBA00023125"/>
    </source>
</evidence>
<comment type="similarity">
    <text evidence="2">Belongs to the CENP-C/MIF2 family.</text>
</comment>
<evidence type="ECO:0000256" key="4">
    <source>
        <dbReference type="ARBA" id="ARBA00023242"/>
    </source>
</evidence>
<name>E5A086_LEPMJ</name>
<dbReference type="Proteomes" id="UP000002668">
    <property type="component" value="Genome"/>
</dbReference>
<dbReference type="STRING" id="985895.E5A086"/>
<dbReference type="GO" id="GO:0051455">
    <property type="term" value="P:spindle attachment to meiosis I kinetochore"/>
    <property type="evidence" value="ECO:0007669"/>
    <property type="project" value="TreeGrafter"/>
</dbReference>
<dbReference type="EMBL" id="FP929130">
    <property type="protein sequence ID" value="CBX96946.1"/>
    <property type="molecule type" value="Genomic_DNA"/>
</dbReference>
<evidence type="ECO:0000313" key="11">
    <source>
        <dbReference type="Proteomes" id="UP000002668"/>
    </source>
</evidence>
<dbReference type="VEuPathDB" id="FungiDB:LEMA_P100770.1"/>
<dbReference type="InParanoid" id="E5A086"/>
<comment type="function">
    <text evidence="5">Component of the kinetochore, a multiprotein complex that assembles on centromeric DNA and attaches chromosomes to spindle microtubules, mediating chromosome segregation and sister chromatid segregation during meiosis and mitosis. Component of the inner kinetochore constitutive centromere-associated network (CCAN), which serves as a structural platform for outer kinetochore assembly.</text>
</comment>
<feature type="compositionally biased region" description="Acidic residues" evidence="7">
    <location>
        <begin position="235"/>
        <end position="244"/>
    </location>
</feature>
<reference evidence="11" key="1">
    <citation type="journal article" date="2011" name="Nat. Commun.">
        <title>Effector diversification within compartments of the Leptosphaeria maculans genome affected by Repeat-Induced Point mutations.</title>
        <authorList>
            <person name="Rouxel T."/>
            <person name="Grandaubert J."/>
            <person name="Hane J.K."/>
            <person name="Hoede C."/>
            <person name="van de Wouw A.P."/>
            <person name="Couloux A."/>
            <person name="Dominguez V."/>
            <person name="Anthouard V."/>
            <person name="Bally P."/>
            <person name="Bourras S."/>
            <person name="Cozijnsen A.J."/>
            <person name="Ciuffetti L.M."/>
            <person name="Degrave A."/>
            <person name="Dilmaghani A."/>
            <person name="Duret L."/>
            <person name="Fudal I."/>
            <person name="Goodwin S.B."/>
            <person name="Gout L."/>
            <person name="Glaser N."/>
            <person name="Linglin J."/>
            <person name="Kema G.H.J."/>
            <person name="Lapalu N."/>
            <person name="Lawrence C.B."/>
            <person name="May K."/>
            <person name="Meyer M."/>
            <person name="Ollivier B."/>
            <person name="Poulain J."/>
            <person name="Schoch C.L."/>
            <person name="Simon A."/>
            <person name="Spatafora J.W."/>
            <person name="Stachowiak A."/>
            <person name="Turgeon B.G."/>
            <person name="Tyler B.M."/>
            <person name="Vincent D."/>
            <person name="Weissenbach J."/>
            <person name="Amselem J."/>
            <person name="Quesneville H."/>
            <person name="Oliver R.P."/>
            <person name="Wincker P."/>
            <person name="Balesdent M.-H."/>
            <person name="Howlett B.J."/>
        </authorList>
    </citation>
    <scope>NUCLEOTIDE SEQUENCE [LARGE SCALE GENOMIC DNA]</scope>
    <source>
        <strain evidence="11">JN3 / isolate v23.1.3 / race Av1-4-5-6-7-8</strain>
    </source>
</reference>
<feature type="compositionally biased region" description="Polar residues" evidence="7">
    <location>
        <begin position="58"/>
        <end position="80"/>
    </location>
</feature>
<dbReference type="AlphaFoldDB" id="E5A086"/>
<dbReference type="OrthoDB" id="1939643at2759"/>
<evidence type="ECO:0000256" key="7">
    <source>
        <dbReference type="SAM" id="MobiDB-lite"/>
    </source>
</evidence>
<dbReference type="PANTHER" id="PTHR16684">
    <property type="entry name" value="CENTROMERE PROTEIN C"/>
    <property type="match status" value="1"/>
</dbReference>
<evidence type="ECO:0000259" key="8">
    <source>
        <dbReference type="Pfam" id="PF11699"/>
    </source>
</evidence>
<dbReference type="eggNOG" id="ENOG502S47H">
    <property type="taxonomic scope" value="Eukaryota"/>
</dbReference>
<feature type="region of interest" description="Disordered" evidence="7">
    <location>
        <begin position="229"/>
        <end position="431"/>
    </location>
</feature>
<accession>E5A086</accession>
<keyword evidence="11" id="KW-1185">Reference proteome</keyword>
<dbReference type="GO" id="GO:0051315">
    <property type="term" value="P:attachment of mitotic spindle microtubules to kinetochore"/>
    <property type="evidence" value="ECO:0007669"/>
    <property type="project" value="TreeGrafter"/>
</dbReference>
<dbReference type="InterPro" id="IPR025974">
    <property type="entry name" value="Mif2/CENP-C_cupin"/>
</dbReference>
<dbReference type="InterPro" id="IPR011051">
    <property type="entry name" value="RmlC_Cupin_sf"/>
</dbReference>
<dbReference type="InterPro" id="IPR028929">
    <property type="entry name" value="Mif2_N"/>
</dbReference>
<dbReference type="GO" id="GO:0005634">
    <property type="term" value="C:nucleus"/>
    <property type="evidence" value="ECO:0007669"/>
    <property type="project" value="UniProtKB-SubCell"/>
</dbReference>
<feature type="domain" description="Mif2/CENP-C cupin" evidence="8">
    <location>
        <begin position="585"/>
        <end position="670"/>
    </location>
</feature>
<evidence type="ECO:0000313" key="10">
    <source>
        <dbReference type="EMBL" id="CBX96946.1"/>
    </source>
</evidence>
<feature type="compositionally biased region" description="Acidic residues" evidence="7">
    <location>
        <begin position="171"/>
        <end position="182"/>
    </location>
</feature>
<evidence type="ECO:0000256" key="6">
    <source>
        <dbReference type="ARBA" id="ARBA00075033"/>
    </source>
</evidence>
<keyword evidence="4" id="KW-0539">Nucleus</keyword>
<dbReference type="Pfam" id="PF15624">
    <property type="entry name" value="Mif2_N"/>
    <property type="match status" value="1"/>
</dbReference>
<sequence>MAPQRKRENRENIFYDVGVQGRKTGITLADRGVYDEHGLEALSGVFSSPEKSPPKRSGTVTASESMDIQESSIPEFTTAHQILRNPRTHLPPPRSRSPKKTALGSSPRRQSSMAPRGSSVGLSSPIRPANLPIARRLDFEQDESSLQDNSAFNGSGARRAKRNGVSSVYDIPEDEGSPLPEEGDMLEESMVQEEIAANENSEVMEVMEEESFAAHVGDDATTGVEVTENLIEDLIVTEEAEEAPEPVQQPSKRGRKRKSDALEPTEQANDSASLQKRGAASAQASDVQKKGKKGASATAPQPRRSQRVSDMSELEPSVTEAPADISMEAAEQTNEPAPVVKRRGRPPRAQPAFEKQPDGQGAASKTSAAKQKSEDGFKKPTKPTQKPKATEEPKKKVGAQKKDKTTQEQAKEKTAQNNDGTGKLVNAWGNPLSKKDVEQMSTASAGSRYGRGRHLSVFRELDPQAVARVGRTGRHRVAPIDFWKNESINYDVDGSMTAIVKNQDPEPERKRSSYRTGTKAKKRTLTSVEEEEVELEPWEREDGVLFGNYKDYDPITELTKPNVEEGIIAWSEKGIDPIEVADGSFKYRKMDSAGYFFNWGMLELAADQMKRTKNSRMMHMLFNVQYGTVEVKVHVNEFVVHKGGIWQVPRGNTYSIRNVGSGTARIFFAQAREAEVQDDEDEGQAAGRT</sequence>
<dbReference type="Pfam" id="PF11699">
    <property type="entry name" value="CENP-C_C"/>
    <property type="match status" value="1"/>
</dbReference>
<feature type="compositionally biased region" description="Polar residues" evidence="7">
    <location>
        <begin position="103"/>
        <end position="113"/>
    </location>
</feature>
<comment type="subcellular location">
    <subcellularLocation>
        <location evidence="1">Nucleus</location>
    </subcellularLocation>
</comment>
<dbReference type="InterPro" id="IPR014710">
    <property type="entry name" value="RmlC-like_jellyroll"/>
</dbReference>
<dbReference type="CDD" id="cd06993">
    <property type="entry name" value="cupin_CENP-C_C"/>
    <property type="match status" value="1"/>
</dbReference>
<dbReference type="GeneID" id="13283693"/>
<evidence type="ECO:0000259" key="9">
    <source>
        <dbReference type="Pfam" id="PF15624"/>
    </source>
</evidence>
<feature type="region of interest" description="Disordered" evidence="7">
    <location>
        <begin position="501"/>
        <end position="528"/>
    </location>
</feature>
<dbReference type="HOGENOM" id="CLU_027966_0_0_1"/>
<keyword evidence="3" id="KW-0238">DNA-binding</keyword>
<organism evidence="11">
    <name type="scientific">Leptosphaeria maculans (strain JN3 / isolate v23.1.3 / race Av1-4-5-6-7-8)</name>
    <name type="common">Blackleg fungus</name>
    <name type="synonym">Phoma lingam</name>
    <dbReference type="NCBI Taxonomy" id="985895"/>
    <lineage>
        <taxon>Eukaryota</taxon>
        <taxon>Fungi</taxon>
        <taxon>Dikarya</taxon>
        <taxon>Ascomycota</taxon>
        <taxon>Pezizomycotina</taxon>
        <taxon>Dothideomycetes</taxon>
        <taxon>Pleosporomycetidae</taxon>
        <taxon>Pleosporales</taxon>
        <taxon>Pleosporineae</taxon>
        <taxon>Leptosphaeriaceae</taxon>
        <taxon>Plenodomus</taxon>
        <taxon>Plenodomus lingam/Leptosphaeria maculans species complex</taxon>
    </lineage>
</organism>
<dbReference type="GO" id="GO:0019237">
    <property type="term" value="F:centromeric DNA binding"/>
    <property type="evidence" value="ECO:0007669"/>
    <property type="project" value="InterPro"/>
</dbReference>